<evidence type="ECO:0000313" key="2">
    <source>
        <dbReference type="Proteomes" id="UP000243524"/>
    </source>
</evidence>
<gene>
    <name evidence="1" type="ORF">CEY16_01690</name>
</gene>
<dbReference type="OrthoDB" id="2404998at2"/>
<name>A0A2I0QVY4_9BACI</name>
<sequence length="158" mass="18162">MIVQLNGNVNFPITLDPTVWIFDDRKIELDKVFHTPSDEETDDGKQEVWDRNEYQQQIRPPVNKSISRYERKKVLENSYVMPIRHFIHNAEPSVEATEAVLHTNEGEVTITYQQLLESLLLFALDGKPLRENGPVQVLFGDGSNQDEPIQGVHTITVH</sequence>
<reference evidence="1 2" key="1">
    <citation type="submission" date="2017-06" db="EMBL/GenBank/DDBJ databases">
        <title>the draft geome sequence of Illustriluteabacillus marina B3227.</title>
        <authorList>
            <person name="He R.-H."/>
            <person name="Du Z.-J."/>
        </authorList>
    </citation>
    <scope>NUCLEOTIDE SEQUENCE [LARGE SCALE GENOMIC DNA]</scope>
    <source>
        <strain evidence="1 2">B3227</strain>
    </source>
</reference>
<organism evidence="1 2">
    <name type="scientific">Halalkalibacillus sediminis</name>
    <dbReference type="NCBI Taxonomy" id="2018042"/>
    <lineage>
        <taxon>Bacteria</taxon>
        <taxon>Bacillati</taxon>
        <taxon>Bacillota</taxon>
        <taxon>Bacilli</taxon>
        <taxon>Bacillales</taxon>
        <taxon>Bacillaceae</taxon>
        <taxon>Halalkalibacillus</taxon>
    </lineage>
</organism>
<protein>
    <recommendedName>
        <fullName evidence="3">Peptidyl-prolyl cis-trans isomerase</fullName>
    </recommendedName>
</protein>
<dbReference type="Proteomes" id="UP000243524">
    <property type="component" value="Unassembled WGS sequence"/>
</dbReference>
<proteinExistence type="predicted"/>
<evidence type="ECO:0008006" key="3">
    <source>
        <dbReference type="Google" id="ProtNLM"/>
    </source>
</evidence>
<evidence type="ECO:0000313" key="1">
    <source>
        <dbReference type="EMBL" id="PKR78495.1"/>
    </source>
</evidence>
<dbReference type="AlphaFoldDB" id="A0A2I0QVY4"/>
<accession>A0A2I0QVY4</accession>
<keyword evidence="2" id="KW-1185">Reference proteome</keyword>
<dbReference type="RefSeq" id="WP_101330239.1">
    <property type="nucleotide sequence ID" value="NZ_PJNH01000001.1"/>
</dbReference>
<comment type="caution">
    <text evidence="1">The sequence shown here is derived from an EMBL/GenBank/DDBJ whole genome shotgun (WGS) entry which is preliminary data.</text>
</comment>
<dbReference type="EMBL" id="PJNH01000001">
    <property type="protein sequence ID" value="PKR78495.1"/>
    <property type="molecule type" value="Genomic_DNA"/>
</dbReference>